<dbReference type="SUPFAM" id="SSF50044">
    <property type="entry name" value="SH3-domain"/>
    <property type="match status" value="1"/>
</dbReference>
<dbReference type="SMART" id="SM00287">
    <property type="entry name" value="SH3b"/>
    <property type="match status" value="4"/>
</dbReference>
<proteinExistence type="inferred from homology"/>
<dbReference type="Proteomes" id="UP000430345">
    <property type="component" value="Unassembled WGS sequence"/>
</dbReference>
<dbReference type="EMBL" id="WHJC01000134">
    <property type="protein sequence ID" value="MPQ44009.1"/>
    <property type="molecule type" value="Genomic_DNA"/>
</dbReference>
<dbReference type="PROSITE" id="PS51781">
    <property type="entry name" value="SH3B"/>
    <property type="match status" value="3"/>
</dbReference>
<evidence type="ECO:0000256" key="2">
    <source>
        <dbReference type="ARBA" id="ARBA00022670"/>
    </source>
</evidence>
<dbReference type="GO" id="GO:0006508">
    <property type="term" value="P:proteolysis"/>
    <property type="evidence" value="ECO:0007669"/>
    <property type="project" value="UniProtKB-KW"/>
</dbReference>
<reference evidence="8 9" key="1">
    <citation type="submission" date="2019-10" db="EMBL/GenBank/DDBJ databases">
        <title>The Genome Sequence of Clostridium tarantellae Isolated from Fish Brain.</title>
        <authorList>
            <person name="Bano L."/>
            <person name="Kiel M."/>
            <person name="Sales G."/>
            <person name="Doxey A.C."/>
            <person name="Mansfield M.J."/>
            <person name="Schiavone M."/>
            <person name="Rossetto O."/>
            <person name="Pirazzini M."/>
            <person name="Dobrindt U."/>
            <person name="Montecucco C."/>
        </authorList>
    </citation>
    <scope>NUCLEOTIDE SEQUENCE [LARGE SCALE GENOMIC DNA]</scope>
    <source>
        <strain evidence="8 9">DSM 3997</strain>
    </source>
</reference>
<dbReference type="Gene3D" id="3.90.1720.10">
    <property type="entry name" value="endopeptidase domain like (from Nostoc punctiforme)"/>
    <property type="match status" value="1"/>
</dbReference>
<dbReference type="InterPro" id="IPR038765">
    <property type="entry name" value="Papain-like_cys_pep_sf"/>
</dbReference>
<dbReference type="Pfam" id="PF08239">
    <property type="entry name" value="SH3_3"/>
    <property type="match status" value="4"/>
</dbReference>
<evidence type="ECO:0000256" key="4">
    <source>
        <dbReference type="ARBA" id="ARBA00022807"/>
    </source>
</evidence>
<dbReference type="PANTHER" id="PTHR34408:SF1">
    <property type="entry name" value="GLYCOSYL HYDROLASE FAMILY 19 DOMAIN-CONTAINING PROTEIN HI_1415"/>
    <property type="match status" value="1"/>
</dbReference>
<feature type="chain" id="PRO_5039326635" evidence="5">
    <location>
        <begin position="22"/>
        <end position="504"/>
    </location>
</feature>
<dbReference type="InterPro" id="IPR052354">
    <property type="entry name" value="Cell_Wall_Dynamics_Protein"/>
</dbReference>
<dbReference type="PANTHER" id="PTHR34408">
    <property type="entry name" value="FAMILY PROTEIN, PUTATIVE-RELATED"/>
    <property type="match status" value="1"/>
</dbReference>
<evidence type="ECO:0000313" key="8">
    <source>
        <dbReference type="EMBL" id="MPQ44009.1"/>
    </source>
</evidence>
<dbReference type="InterPro" id="IPR003646">
    <property type="entry name" value="SH3-like_bac-type"/>
</dbReference>
<protein>
    <submittedName>
        <fullName evidence="8">SH3 domain-containing protein</fullName>
    </submittedName>
</protein>
<keyword evidence="5" id="KW-0732">Signal</keyword>
<name>A0A6I1MUX3_9CLOT</name>
<dbReference type="Gene3D" id="2.30.30.40">
    <property type="entry name" value="SH3 Domains"/>
    <property type="match status" value="4"/>
</dbReference>
<dbReference type="GO" id="GO:0008234">
    <property type="term" value="F:cysteine-type peptidase activity"/>
    <property type="evidence" value="ECO:0007669"/>
    <property type="project" value="UniProtKB-KW"/>
</dbReference>
<feature type="domain" description="SH3b" evidence="6">
    <location>
        <begin position="45"/>
        <end position="108"/>
    </location>
</feature>
<feature type="domain" description="NlpC/P60" evidence="7">
    <location>
        <begin position="355"/>
        <end position="504"/>
    </location>
</feature>
<dbReference type="InterPro" id="IPR000064">
    <property type="entry name" value="NLP_P60_dom"/>
</dbReference>
<dbReference type="SUPFAM" id="SSF54001">
    <property type="entry name" value="Cysteine proteinases"/>
    <property type="match status" value="1"/>
</dbReference>
<sequence>MNKKKMALVLMTASAASITTAHFTTQKAYATELNENNSQSKSEVKKGKVVNVNTSLRIRKSSNINSEVIGHLANGEVFVIKGKSSEWYHVNANGKIGYVHKDYVQEIEGTSSSGGGESATSSRGQVVNVTSSLRVRASGSTNSKIVGHLSPSQTFNIKSKNGEWYHIDANGLVGHVHEDYVKELNGNSSDEIPPTDDNVKGKGKVINVTSSLRIRSSASTNSAIVGSLSPGQTFDIKGKSGSWYHINSNGTVGYVHGDYVKEISDENNSGDGSQPEESNEFWGKVVNVSTSLRVRTKPSTNSTIIGSLYPGEKVKVLATSGNWYKINFNGSTGYVSKDYISKTEGNNEDSNEDSTATFNKVFSIMKEHIGTPYIYGGSGEYLTASLLKDLRRRFPDHAARGFYDINPRFVDAGYRAFDCSGLMQWAFNKVGIGIGRTTWDQIEAGVEVNVKNVKPGDLLFYHDLGHVGMYIGNNQWIESPNKNATIRITNVQWNKIGRARRIIR</sequence>
<accession>A0A6I1MUX3</accession>
<dbReference type="AlphaFoldDB" id="A0A6I1MUX3"/>
<feature type="signal peptide" evidence="5">
    <location>
        <begin position="1"/>
        <end position="21"/>
    </location>
</feature>
<keyword evidence="3" id="KW-0378">Hydrolase</keyword>
<keyword evidence="2" id="KW-0645">Protease</keyword>
<dbReference type="Pfam" id="PF00877">
    <property type="entry name" value="NLPC_P60"/>
    <property type="match status" value="1"/>
</dbReference>
<evidence type="ECO:0000256" key="3">
    <source>
        <dbReference type="ARBA" id="ARBA00022801"/>
    </source>
</evidence>
<evidence type="ECO:0000259" key="7">
    <source>
        <dbReference type="PROSITE" id="PS51935"/>
    </source>
</evidence>
<gene>
    <name evidence="8" type="ORF">GBZ86_09575</name>
</gene>
<dbReference type="InterPro" id="IPR036028">
    <property type="entry name" value="SH3-like_dom_sf"/>
</dbReference>
<keyword evidence="9" id="KW-1185">Reference proteome</keyword>
<keyword evidence="4" id="KW-0788">Thiol protease</keyword>
<feature type="domain" description="SH3b" evidence="6">
    <location>
        <begin position="281"/>
        <end position="344"/>
    </location>
</feature>
<dbReference type="PROSITE" id="PS51935">
    <property type="entry name" value="NLPC_P60"/>
    <property type="match status" value="1"/>
</dbReference>
<evidence type="ECO:0000256" key="5">
    <source>
        <dbReference type="SAM" id="SignalP"/>
    </source>
</evidence>
<evidence type="ECO:0000256" key="1">
    <source>
        <dbReference type="ARBA" id="ARBA00007074"/>
    </source>
</evidence>
<evidence type="ECO:0000259" key="6">
    <source>
        <dbReference type="PROSITE" id="PS51781"/>
    </source>
</evidence>
<dbReference type="OrthoDB" id="9808890at2"/>
<organism evidence="8 9">
    <name type="scientific">Clostridium tarantellae</name>
    <dbReference type="NCBI Taxonomy" id="39493"/>
    <lineage>
        <taxon>Bacteria</taxon>
        <taxon>Bacillati</taxon>
        <taxon>Bacillota</taxon>
        <taxon>Clostridia</taxon>
        <taxon>Eubacteriales</taxon>
        <taxon>Clostridiaceae</taxon>
        <taxon>Clostridium</taxon>
    </lineage>
</organism>
<comment type="caution">
    <text evidence="8">The sequence shown here is derived from an EMBL/GenBank/DDBJ whole genome shotgun (WGS) entry which is preliminary data.</text>
</comment>
<dbReference type="RefSeq" id="WP_152890104.1">
    <property type="nucleotide sequence ID" value="NZ_WHJC01000134.1"/>
</dbReference>
<evidence type="ECO:0000313" key="9">
    <source>
        <dbReference type="Proteomes" id="UP000430345"/>
    </source>
</evidence>
<comment type="similarity">
    <text evidence="1">Belongs to the peptidase C40 family.</text>
</comment>
<feature type="domain" description="SH3b" evidence="6">
    <location>
        <begin position="201"/>
        <end position="264"/>
    </location>
</feature>